<dbReference type="GO" id="GO:0008564">
    <property type="term" value="F:protein-exporting ATPase activity"/>
    <property type="evidence" value="ECO:0007669"/>
    <property type="project" value="UniProtKB-EC"/>
</dbReference>
<evidence type="ECO:0000259" key="14">
    <source>
        <dbReference type="PROSITE" id="PS51194"/>
    </source>
</evidence>
<name>U4R1T2_9FIRM</name>
<evidence type="ECO:0000259" key="13">
    <source>
        <dbReference type="PROSITE" id="PS51192"/>
    </source>
</evidence>
<dbReference type="SUPFAM" id="SSF81886">
    <property type="entry name" value="Helical scaffold and wing domains of SecA"/>
    <property type="match status" value="1"/>
</dbReference>
<dbReference type="GO" id="GO:0017038">
    <property type="term" value="P:protein import"/>
    <property type="evidence" value="ECO:0007669"/>
    <property type="project" value="InterPro"/>
</dbReference>
<dbReference type="Pfam" id="PF07517">
    <property type="entry name" value="SecA_DEAD"/>
    <property type="match status" value="1"/>
</dbReference>
<dbReference type="Proteomes" id="UP000016860">
    <property type="component" value="Unassembled WGS sequence"/>
</dbReference>
<dbReference type="InterPro" id="IPR027417">
    <property type="entry name" value="P-loop_NTPase"/>
</dbReference>
<evidence type="ECO:0000256" key="4">
    <source>
        <dbReference type="ARBA" id="ARBA00022475"/>
    </source>
</evidence>
<reference evidence="16 17" key="1">
    <citation type="journal article" date="2013" name="Genome Announc.">
        <title>Draft Genome Sequence of the Cellulolytic Bacterium Clostridium papyrosolvens C7 (ATCC 700395).</title>
        <authorList>
            <person name="Zepeda V."/>
            <person name="Dassa B."/>
            <person name="Borovok I."/>
            <person name="Lamed R."/>
            <person name="Bayer E.A."/>
            <person name="Cate J.H."/>
        </authorList>
    </citation>
    <scope>NUCLEOTIDE SEQUENCE [LARGE SCALE GENOMIC DNA]</scope>
    <source>
        <strain evidence="16 17">C7</strain>
    </source>
</reference>
<dbReference type="InterPro" id="IPR011116">
    <property type="entry name" value="SecA_Wing/Scaffold"/>
</dbReference>
<dbReference type="InterPro" id="IPR026389">
    <property type="entry name" value="SecA_Actinobact-type"/>
</dbReference>
<keyword evidence="11 12" id="KW-0472">Membrane</keyword>
<accession>U4R1T2</accession>
<dbReference type="Pfam" id="PF07516">
    <property type="entry name" value="SecA_SW"/>
    <property type="match status" value="1"/>
</dbReference>
<keyword evidence="5 12" id="KW-0963">Cytoplasm</keyword>
<feature type="binding site" evidence="12">
    <location>
        <position position="91"/>
    </location>
    <ligand>
        <name>ATP</name>
        <dbReference type="ChEBI" id="CHEBI:30616"/>
    </ligand>
</feature>
<feature type="binding site" evidence="12">
    <location>
        <position position="498"/>
    </location>
    <ligand>
        <name>ATP</name>
        <dbReference type="ChEBI" id="CHEBI:30616"/>
    </ligand>
</feature>
<dbReference type="FunFam" id="3.40.50.300:FF:000429">
    <property type="entry name" value="Preprotein translocase subunit SecA"/>
    <property type="match status" value="1"/>
</dbReference>
<dbReference type="InterPro" id="IPR020937">
    <property type="entry name" value="SecA_CS"/>
</dbReference>
<dbReference type="PROSITE" id="PS51194">
    <property type="entry name" value="HELICASE_CTER"/>
    <property type="match status" value="1"/>
</dbReference>
<dbReference type="PROSITE" id="PS51196">
    <property type="entry name" value="SECA_MOTOR_DEAD"/>
    <property type="match status" value="1"/>
</dbReference>
<comment type="caution">
    <text evidence="16">The sequence shown here is derived from an EMBL/GenBank/DDBJ whole genome shotgun (WGS) entry which is preliminary data.</text>
</comment>
<dbReference type="InterPro" id="IPR011115">
    <property type="entry name" value="SecA_DEAD"/>
</dbReference>
<dbReference type="InterPro" id="IPR044722">
    <property type="entry name" value="SecA_SF2_C"/>
</dbReference>
<evidence type="ECO:0000256" key="6">
    <source>
        <dbReference type="ARBA" id="ARBA00022741"/>
    </source>
</evidence>
<dbReference type="InterPro" id="IPR036670">
    <property type="entry name" value="SecA_X-link_sf"/>
</dbReference>
<keyword evidence="10 12" id="KW-0811">Translocation</keyword>
<evidence type="ECO:0000256" key="11">
    <source>
        <dbReference type="ARBA" id="ARBA00023136"/>
    </source>
</evidence>
<dbReference type="GO" id="GO:0005829">
    <property type="term" value="C:cytosol"/>
    <property type="evidence" value="ECO:0007669"/>
    <property type="project" value="TreeGrafter"/>
</dbReference>
<dbReference type="PRINTS" id="PR00906">
    <property type="entry name" value="SECA"/>
</dbReference>
<dbReference type="GO" id="GO:0031522">
    <property type="term" value="C:cell envelope Sec protein transport complex"/>
    <property type="evidence" value="ECO:0007669"/>
    <property type="project" value="TreeGrafter"/>
</dbReference>
<feature type="domain" description="Helicase C-terminal" evidence="14">
    <location>
        <begin position="416"/>
        <end position="589"/>
    </location>
</feature>
<comment type="subunit">
    <text evidence="12">Monomer and homodimer. Part of the essential Sec protein translocation apparatus which comprises SecA, SecYEG and auxiliary proteins SecDF. Other proteins may also be involved.</text>
</comment>
<evidence type="ECO:0000259" key="15">
    <source>
        <dbReference type="PROSITE" id="PS51196"/>
    </source>
</evidence>
<evidence type="ECO:0000256" key="12">
    <source>
        <dbReference type="HAMAP-Rule" id="MF_01382"/>
    </source>
</evidence>
<keyword evidence="7 12" id="KW-0067">ATP-binding</keyword>
<keyword evidence="9 12" id="KW-1278">Translocase</keyword>
<comment type="function">
    <text evidence="12">Part of the Sec protein translocase complex. Interacts with the SecYEG preprotein conducting channel. Has a central role in coupling the hydrolysis of ATP to the transfer of proteins into and across the cell membrane, serving as an ATP-driven molecular motor driving the stepwise translocation of polypeptide chains across the membrane.</text>
</comment>
<evidence type="ECO:0000256" key="5">
    <source>
        <dbReference type="ARBA" id="ARBA00022490"/>
    </source>
</evidence>
<dbReference type="InterPro" id="IPR000185">
    <property type="entry name" value="SecA"/>
</dbReference>
<dbReference type="GO" id="GO:0065002">
    <property type="term" value="P:intracellular protein transmembrane transport"/>
    <property type="evidence" value="ECO:0007669"/>
    <property type="project" value="UniProtKB-UniRule"/>
</dbReference>
<dbReference type="InterPro" id="IPR036266">
    <property type="entry name" value="SecA_Wing/Scaffold_sf"/>
</dbReference>
<evidence type="ECO:0000313" key="17">
    <source>
        <dbReference type="Proteomes" id="UP000016860"/>
    </source>
</evidence>
<dbReference type="PROSITE" id="PS51192">
    <property type="entry name" value="HELICASE_ATP_BIND_1"/>
    <property type="match status" value="1"/>
</dbReference>
<dbReference type="InterPro" id="IPR014018">
    <property type="entry name" value="SecA_motor_DEAD"/>
</dbReference>
<dbReference type="SUPFAM" id="SSF81767">
    <property type="entry name" value="Pre-protein crosslinking domain of SecA"/>
    <property type="match status" value="1"/>
</dbReference>
<dbReference type="GO" id="GO:0005886">
    <property type="term" value="C:plasma membrane"/>
    <property type="evidence" value="ECO:0007669"/>
    <property type="project" value="UniProtKB-SubCell"/>
</dbReference>
<comment type="subcellular location">
    <subcellularLocation>
        <location evidence="12">Cell membrane</location>
        <topology evidence="12">Peripheral membrane protein</topology>
        <orientation evidence="12">Cytoplasmic side</orientation>
    </subcellularLocation>
    <subcellularLocation>
        <location evidence="12">Cytoplasm</location>
    </subcellularLocation>
    <subcellularLocation>
        <location evidence="1">Membrane</location>
        <topology evidence="1">Peripheral membrane protein</topology>
    </subcellularLocation>
    <text evidence="12">Distribution is 50-50.</text>
</comment>
<dbReference type="PATRIC" id="fig|1330534.3.peg.2073"/>
<dbReference type="Gene3D" id="3.40.50.300">
    <property type="entry name" value="P-loop containing nucleotide triphosphate hydrolases"/>
    <property type="match status" value="3"/>
</dbReference>
<dbReference type="AlphaFoldDB" id="U4R1T2"/>
<sequence>MFLKRKKGIKPAQYKVLVNIINEKDFTILSDSELKQLINNFKKNYFQYLDNNNNSNIRDNERFVNEYMTECYAITKEICRRVLCVDPYDSQLLTGIALYFGKIAELPTGEGKTLAAVFPAVLNALMGKGVHVFTFNDYLAKRDAQWMQGIYEFWGLKASYIQESMDRLQRRNAYLADITYVTPKEAGFDYLRDSIVYDKNEIVHRPFNCVIVDEADAILIDEARTPLVIAGSIGTQHQIDNRLLELVGLLRRNIDYMTDENSRNVYLTEKGSSVVENYLGCGNLYSRRNVETLTDINNLLHAKVLLKQDIDYILKDGQIEIIDEFTGRVADRRKWDYGLQMALEALHGIKCTASNRILGKISIQNFISLYPEISGMTATAKSSEDEFRSTYKHDVYVVLPNKKCIRIDYDDYVFTHKEAKYNAVVKEVCTSHNIGRPVLIGTSSIKESEMLAAMLKQQGIECVVLNAKNDEEEAKIIALAGRFGAVTVSTNMAGRGVDIKLGGEDSPEERKMVLELGGLYVIGISRNECVRIDNQLRGRAGRQGDPGSSRFFISLEDDLLVQFGLKKVIPSKYLGFRQEERIDDSKLLSLIGHIQRVVNGQNFEIRKTLGRYSYLLEWQRRTFFKSRFEVLSCNVPGILSIEKNELYNELCSKYGKDRVDEIQRKISLNCMDEVWYDFLEYCENIKEGINLVSAGRKDPVDEFNRLSINKFEQLREEVDEKILHTLENTDFSMNDSELADKGLQTPSATWTYIINDSIKVKNFSIFSRL</sequence>
<organism evidence="16 17">
    <name type="scientific">Ruminiclostridium papyrosolvens C7</name>
    <dbReference type="NCBI Taxonomy" id="1330534"/>
    <lineage>
        <taxon>Bacteria</taxon>
        <taxon>Bacillati</taxon>
        <taxon>Bacillota</taxon>
        <taxon>Clostridia</taxon>
        <taxon>Eubacteriales</taxon>
        <taxon>Oscillospiraceae</taxon>
        <taxon>Ruminiclostridium</taxon>
    </lineage>
</organism>
<evidence type="ECO:0000256" key="8">
    <source>
        <dbReference type="ARBA" id="ARBA00022927"/>
    </source>
</evidence>
<evidence type="ECO:0000313" key="16">
    <source>
        <dbReference type="EMBL" id="EPR12010.1"/>
    </source>
</evidence>
<dbReference type="SMART" id="SM00957">
    <property type="entry name" value="SecA_DEAD"/>
    <property type="match status" value="1"/>
</dbReference>
<keyword evidence="6 12" id="KW-0547">Nucleotide-binding</keyword>
<dbReference type="GO" id="GO:0006605">
    <property type="term" value="P:protein targeting"/>
    <property type="evidence" value="ECO:0007669"/>
    <property type="project" value="UniProtKB-UniRule"/>
</dbReference>
<feature type="domain" description="SecA family profile" evidence="15">
    <location>
        <begin position="1"/>
        <end position="584"/>
    </location>
</feature>
<dbReference type="EC" id="7.4.2.8" evidence="12"/>
<dbReference type="Pfam" id="PF01043">
    <property type="entry name" value="SecA_PP_bind"/>
    <property type="match status" value="1"/>
</dbReference>
<comment type="similarity">
    <text evidence="2 12">Belongs to the SecA family.</text>
</comment>
<keyword evidence="8 12" id="KW-0653">Protein transport</keyword>
<feature type="binding site" evidence="12">
    <location>
        <begin position="109"/>
        <end position="113"/>
    </location>
    <ligand>
        <name>ATP</name>
        <dbReference type="ChEBI" id="CHEBI:30616"/>
    </ligand>
</feature>
<dbReference type="GO" id="GO:0043952">
    <property type="term" value="P:protein transport by the Sec complex"/>
    <property type="evidence" value="ECO:0007669"/>
    <property type="project" value="TreeGrafter"/>
</dbReference>
<dbReference type="PANTHER" id="PTHR30612">
    <property type="entry name" value="SECA INNER MEMBRANE COMPONENT OF SEC PROTEIN SECRETION SYSTEM"/>
    <property type="match status" value="1"/>
</dbReference>
<keyword evidence="3 12" id="KW-0813">Transport</keyword>
<evidence type="ECO:0000256" key="10">
    <source>
        <dbReference type="ARBA" id="ARBA00023010"/>
    </source>
</evidence>
<dbReference type="GO" id="GO:0005524">
    <property type="term" value="F:ATP binding"/>
    <property type="evidence" value="ECO:0007669"/>
    <property type="project" value="UniProtKB-UniRule"/>
</dbReference>
<proteinExistence type="inferred from homology"/>
<dbReference type="CDD" id="cd17928">
    <property type="entry name" value="DEXDc_SecA"/>
    <property type="match status" value="1"/>
</dbReference>
<dbReference type="InterPro" id="IPR014001">
    <property type="entry name" value="Helicase_ATP-bd"/>
</dbReference>
<dbReference type="OrthoDB" id="9805579at2"/>
<dbReference type="CDD" id="cd18803">
    <property type="entry name" value="SF2_C_secA"/>
    <property type="match status" value="1"/>
</dbReference>
<dbReference type="Gene3D" id="1.10.3060.10">
    <property type="entry name" value="Helical scaffold and wing domains of SecA"/>
    <property type="match status" value="1"/>
</dbReference>
<evidence type="ECO:0000256" key="7">
    <source>
        <dbReference type="ARBA" id="ARBA00022840"/>
    </source>
</evidence>
<protein>
    <recommendedName>
        <fullName evidence="12">Protein translocase subunit SecA</fullName>
        <ecNumber evidence="12">7.4.2.8</ecNumber>
    </recommendedName>
</protein>
<evidence type="ECO:0000256" key="2">
    <source>
        <dbReference type="ARBA" id="ARBA00007650"/>
    </source>
</evidence>
<dbReference type="SMART" id="SM00958">
    <property type="entry name" value="SecA_PP_bind"/>
    <property type="match status" value="1"/>
</dbReference>
<dbReference type="InterPro" id="IPR001650">
    <property type="entry name" value="Helicase_C-like"/>
</dbReference>
<keyword evidence="4 12" id="KW-1003">Cell membrane</keyword>
<dbReference type="NCBIfam" id="TIGR04221">
    <property type="entry name" value="SecA2_Mycobac"/>
    <property type="match status" value="1"/>
</dbReference>
<evidence type="ECO:0000256" key="9">
    <source>
        <dbReference type="ARBA" id="ARBA00022967"/>
    </source>
</evidence>
<evidence type="ECO:0000256" key="3">
    <source>
        <dbReference type="ARBA" id="ARBA00022448"/>
    </source>
</evidence>
<comment type="catalytic activity">
    <reaction evidence="12">
        <text>ATP + H2O + cellular proteinSide 1 = ADP + phosphate + cellular proteinSide 2.</text>
        <dbReference type="EC" id="7.4.2.8"/>
    </reaction>
</comment>
<dbReference type="Pfam" id="PF21090">
    <property type="entry name" value="P-loop_SecA"/>
    <property type="match status" value="2"/>
</dbReference>
<dbReference type="RefSeq" id="WP_020815596.1">
    <property type="nucleotide sequence ID" value="NZ_ATAY01000031.1"/>
</dbReference>
<dbReference type="Gene3D" id="3.90.1440.10">
    <property type="entry name" value="SecA, preprotein cross-linking domain"/>
    <property type="match status" value="1"/>
</dbReference>
<dbReference type="EMBL" id="ATAY01000031">
    <property type="protein sequence ID" value="EPR12010.1"/>
    <property type="molecule type" value="Genomic_DNA"/>
</dbReference>
<feature type="domain" description="Helicase ATP-binding" evidence="13">
    <location>
        <begin position="93"/>
        <end position="254"/>
    </location>
</feature>
<dbReference type="InterPro" id="IPR011130">
    <property type="entry name" value="SecA_preprotein_X-link_dom"/>
</dbReference>
<dbReference type="PANTHER" id="PTHR30612:SF0">
    <property type="entry name" value="CHLOROPLAST PROTEIN-TRANSPORTING ATPASE"/>
    <property type="match status" value="1"/>
</dbReference>
<dbReference type="PROSITE" id="PS01312">
    <property type="entry name" value="SECA"/>
    <property type="match status" value="1"/>
</dbReference>
<dbReference type="HAMAP" id="MF_01382">
    <property type="entry name" value="SecA"/>
    <property type="match status" value="1"/>
</dbReference>
<evidence type="ECO:0000256" key="1">
    <source>
        <dbReference type="ARBA" id="ARBA00004170"/>
    </source>
</evidence>
<dbReference type="SUPFAM" id="SSF52540">
    <property type="entry name" value="P-loop containing nucleoside triphosphate hydrolases"/>
    <property type="match status" value="2"/>
</dbReference>
<gene>
    <name evidence="12" type="primary">secA</name>
    <name evidence="16" type="ORF">L323_10340</name>
</gene>
<dbReference type="STRING" id="1330534.L323_10340"/>